<feature type="transmembrane region" description="Helical" evidence="7">
    <location>
        <begin position="463"/>
        <end position="487"/>
    </location>
</feature>
<evidence type="ECO:0000256" key="1">
    <source>
        <dbReference type="ARBA" id="ARBA00004141"/>
    </source>
</evidence>
<keyword evidence="3 7" id="KW-0812">Transmembrane</keyword>
<evidence type="ECO:0000256" key="6">
    <source>
        <dbReference type="ARBA" id="ARBA00023180"/>
    </source>
</evidence>
<comment type="function">
    <text evidence="7">Choline transporter.</text>
</comment>
<dbReference type="PANTHER" id="PTHR12385">
    <property type="entry name" value="CHOLINE TRANSPORTER-LIKE (SLC FAMILY 44)"/>
    <property type="match status" value="1"/>
</dbReference>
<feature type="transmembrane region" description="Helical" evidence="7">
    <location>
        <begin position="314"/>
        <end position="336"/>
    </location>
</feature>
<proteinExistence type="inferred from homology"/>
<reference evidence="8" key="1">
    <citation type="submission" date="2015-11" db="EMBL/GenBank/DDBJ databases">
        <title>De novo transcriptome assembly of four potential Pierce s Disease insect vectors from Arizona vineyards.</title>
        <authorList>
            <person name="Tassone E.E."/>
        </authorList>
    </citation>
    <scope>NUCLEOTIDE SEQUENCE</scope>
</reference>
<comment type="subcellular location">
    <subcellularLocation>
        <location evidence="7">Cell membrane</location>
        <topology evidence="7">Multi-pass membrane protein</topology>
    </subcellularLocation>
    <subcellularLocation>
        <location evidence="1">Membrane</location>
        <topology evidence="1">Multi-pass membrane protein</topology>
    </subcellularLocation>
</comment>
<evidence type="ECO:0000256" key="3">
    <source>
        <dbReference type="ARBA" id="ARBA00022692"/>
    </source>
</evidence>
<dbReference type="GO" id="GO:0022857">
    <property type="term" value="F:transmembrane transporter activity"/>
    <property type="evidence" value="ECO:0007669"/>
    <property type="project" value="UniProtKB-UniRule"/>
</dbReference>
<feature type="transmembrane region" description="Helical" evidence="7">
    <location>
        <begin position="365"/>
        <end position="386"/>
    </location>
</feature>
<sequence>MAPPTNKYGSPLKYDPDLCGPQKHRSCTDILCLLLFLVFLAAWAVVASFAYRNGDPKRLMLPVDSYGHRCGEPDLVNPNLFFFDLTACLSPDAIWRGCSTPQVCISQCPEDVWIAEPYLSGIVQFNITDVQNHLICYNQTIVKTVTDKNTLQDVINKKACASWYVPSQSFYFRCIPNLKFNYDQWINNYKSKYGLNVPFSTEMLNRSANVIQTLNELNQVAQDVVHDLDATWRYLIIFCVAALVVSFIYIILLRFLAGIVVWISILALIALFSSGAFFSYKNYKFLKDNQYGRIVPDSNSLEGKVTQLFNKWEFWMLLLVVCAFFLIFIVLIIVFLRSRIYLATALIKESSKAVSSAVSTLFFPIIPWAVQLVVLLWSISVFLFLYSMGTDDRRIEGMDGNCTCTGPYQGITDNTTCTVEEFNKFCHQTGDVNSHCYTAGCAIHSLNSTNLVLYLQMFNLFGFFWGVWFVTGLAQMILAGTFASWYWTFNKRNVPFFTLSQAIFRTLWYHMGTVAFGSLIIAICSFIRAMIEYAEKKVKKYDNAVTKAIFCCCKCFFWCLEKFLCFINRNAYIMCAIHGQNFCASAKDAFQLLMRNVIRVIFVDKVTDFLFFLGKALVTAALVVMSYHVFTGEVRLLDDSGRDVVLVYPWLPMAIVGVMTYIIVSLFFSVYSVAVDTLFLCFLEDCERNDGSAERPYFMSKQLMKILGKKNKRV</sequence>
<comment type="similarity">
    <text evidence="2 7">Belongs to the CTL (choline transporter-like) family.</text>
</comment>
<feature type="transmembrane region" description="Helical" evidence="7">
    <location>
        <begin position="650"/>
        <end position="674"/>
    </location>
</feature>
<dbReference type="InterPro" id="IPR007603">
    <property type="entry name" value="Choline_transptr-like"/>
</dbReference>
<keyword evidence="6" id="KW-0325">Glycoprotein</keyword>
<dbReference type="GO" id="GO:0005886">
    <property type="term" value="C:plasma membrane"/>
    <property type="evidence" value="ECO:0007669"/>
    <property type="project" value="UniProtKB-SubCell"/>
</dbReference>
<accession>A0A1B6FU38</accession>
<dbReference type="AlphaFoldDB" id="A0A1B6FU38"/>
<evidence type="ECO:0000256" key="7">
    <source>
        <dbReference type="RuleBase" id="RU368066"/>
    </source>
</evidence>
<keyword evidence="4 7" id="KW-1133">Transmembrane helix</keyword>
<protein>
    <recommendedName>
        <fullName evidence="7">Choline transporter-like protein</fullName>
    </recommendedName>
</protein>
<feature type="transmembrane region" description="Helical" evidence="7">
    <location>
        <begin position="507"/>
        <end position="531"/>
    </location>
</feature>
<evidence type="ECO:0000256" key="5">
    <source>
        <dbReference type="ARBA" id="ARBA00023136"/>
    </source>
</evidence>
<feature type="transmembrane region" description="Helical" evidence="7">
    <location>
        <begin position="30"/>
        <end position="51"/>
    </location>
</feature>
<feature type="transmembrane region" description="Helical" evidence="7">
    <location>
        <begin position="234"/>
        <end position="253"/>
    </location>
</feature>
<name>A0A1B6FU38_9HEMI</name>
<evidence type="ECO:0000256" key="2">
    <source>
        <dbReference type="ARBA" id="ARBA00007168"/>
    </source>
</evidence>
<dbReference type="PANTHER" id="PTHR12385:SF14">
    <property type="entry name" value="CHOLINE TRANSPORTER-LIKE 2"/>
    <property type="match status" value="1"/>
</dbReference>
<feature type="transmembrane region" description="Helical" evidence="7">
    <location>
        <begin position="259"/>
        <end position="280"/>
    </location>
</feature>
<organism evidence="8">
    <name type="scientific">Cuerna arida</name>
    <dbReference type="NCBI Taxonomy" id="1464854"/>
    <lineage>
        <taxon>Eukaryota</taxon>
        <taxon>Metazoa</taxon>
        <taxon>Ecdysozoa</taxon>
        <taxon>Arthropoda</taxon>
        <taxon>Hexapoda</taxon>
        <taxon>Insecta</taxon>
        <taxon>Pterygota</taxon>
        <taxon>Neoptera</taxon>
        <taxon>Paraneoptera</taxon>
        <taxon>Hemiptera</taxon>
        <taxon>Auchenorrhyncha</taxon>
        <taxon>Membracoidea</taxon>
        <taxon>Cicadellidae</taxon>
        <taxon>Cicadellinae</taxon>
        <taxon>Proconiini</taxon>
        <taxon>Cuerna</taxon>
    </lineage>
</organism>
<dbReference type="EMBL" id="GECZ01016075">
    <property type="protein sequence ID" value="JAS53694.1"/>
    <property type="molecule type" value="Transcribed_RNA"/>
</dbReference>
<feature type="transmembrane region" description="Helical" evidence="7">
    <location>
        <begin position="609"/>
        <end position="630"/>
    </location>
</feature>
<evidence type="ECO:0000313" key="8">
    <source>
        <dbReference type="EMBL" id="JAS53694.1"/>
    </source>
</evidence>
<gene>
    <name evidence="8" type="ORF">g.21014</name>
</gene>
<evidence type="ECO:0000256" key="4">
    <source>
        <dbReference type="ARBA" id="ARBA00022989"/>
    </source>
</evidence>
<dbReference type="Pfam" id="PF04515">
    <property type="entry name" value="Choline_transpo"/>
    <property type="match status" value="1"/>
</dbReference>
<keyword evidence="5 7" id="KW-0472">Membrane</keyword>